<gene>
    <name evidence="2" type="ORF">BSZ32_01495</name>
</gene>
<keyword evidence="1" id="KW-0732">Signal</keyword>
<name>A0A2S7TX14_9BACT</name>
<dbReference type="AlphaFoldDB" id="A0A2S7TX14"/>
<evidence type="ECO:0000313" key="3">
    <source>
        <dbReference type="Proteomes" id="UP000239907"/>
    </source>
</evidence>
<feature type="signal peptide" evidence="1">
    <location>
        <begin position="1"/>
        <end position="22"/>
    </location>
</feature>
<feature type="chain" id="PRO_5015553212" evidence="1">
    <location>
        <begin position="23"/>
        <end position="73"/>
    </location>
</feature>
<evidence type="ECO:0000313" key="2">
    <source>
        <dbReference type="EMBL" id="PQJ27295.1"/>
    </source>
</evidence>
<organism evidence="2 3">
    <name type="scientific">Rubritalea profundi</name>
    <dbReference type="NCBI Taxonomy" id="1658618"/>
    <lineage>
        <taxon>Bacteria</taxon>
        <taxon>Pseudomonadati</taxon>
        <taxon>Verrucomicrobiota</taxon>
        <taxon>Verrucomicrobiia</taxon>
        <taxon>Verrucomicrobiales</taxon>
        <taxon>Rubritaleaceae</taxon>
        <taxon>Rubritalea</taxon>
    </lineage>
</organism>
<reference evidence="2 3" key="1">
    <citation type="submission" date="2016-12" db="EMBL/GenBank/DDBJ databases">
        <title>Study of bacterial adaptation to deep sea.</title>
        <authorList>
            <person name="Song J."/>
            <person name="Yoshizawa S."/>
            <person name="Kogure K."/>
        </authorList>
    </citation>
    <scope>NUCLEOTIDE SEQUENCE [LARGE SCALE GENOMIC DNA]</scope>
    <source>
        <strain evidence="2 3">SAORIC-165</strain>
    </source>
</reference>
<keyword evidence="3" id="KW-1185">Reference proteome</keyword>
<sequence length="73" mass="7812">MKKPILYGFISAVAIISGLAQAEDAKKPATEQAAVDVAKTLEGNLQILDGDKYAPAKVDPAVSHYVVYYTASW</sequence>
<comment type="caution">
    <text evidence="2">The sequence shown here is derived from an EMBL/GenBank/DDBJ whole genome shotgun (WGS) entry which is preliminary data.</text>
</comment>
<accession>A0A2S7TX14</accession>
<dbReference type="EMBL" id="MQWA01000001">
    <property type="protein sequence ID" value="PQJ27295.1"/>
    <property type="molecule type" value="Genomic_DNA"/>
</dbReference>
<evidence type="ECO:0000256" key="1">
    <source>
        <dbReference type="SAM" id="SignalP"/>
    </source>
</evidence>
<protein>
    <submittedName>
        <fullName evidence="2">Uncharacterized protein</fullName>
    </submittedName>
</protein>
<dbReference type="Proteomes" id="UP000239907">
    <property type="component" value="Unassembled WGS sequence"/>
</dbReference>
<proteinExistence type="predicted"/>
<dbReference type="RefSeq" id="WP_105041778.1">
    <property type="nucleotide sequence ID" value="NZ_MQWA01000001.1"/>
</dbReference>